<evidence type="ECO:0000313" key="2">
    <source>
        <dbReference type="EMBL" id="MFC0622578.1"/>
    </source>
</evidence>
<comment type="caution">
    <text evidence="2">The sequence shown here is derived from an EMBL/GenBank/DDBJ whole genome shotgun (WGS) entry which is preliminary data.</text>
</comment>
<dbReference type="Proteomes" id="UP001589890">
    <property type="component" value="Unassembled WGS sequence"/>
</dbReference>
<dbReference type="RefSeq" id="WP_380043256.1">
    <property type="nucleotide sequence ID" value="NZ_JBHLTC010000001.1"/>
</dbReference>
<evidence type="ECO:0000313" key="3">
    <source>
        <dbReference type="Proteomes" id="UP001589890"/>
    </source>
</evidence>
<reference evidence="2 3" key="1">
    <citation type="submission" date="2024-09" db="EMBL/GenBank/DDBJ databases">
        <authorList>
            <person name="Sun Q."/>
            <person name="Mori K."/>
        </authorList>
    </citation>
    <scope>NUCLEOTIDE SEQUENCE [LARGE SCALE GENOMIC DNA]</scope>
    <source>
        <strain evidence="2 3">CGMCC 1.15906</strain>
    </source>
</reference>
<dbReference type="EMBL" id="JBHLTC010000001">
    <property type="protein sequence ID" value="MFC0622578.1"/>
    <property type="molecule type" value="Genomic_DNA"/>
</dbReference>
<protein>
    <submittedName>
        <fullName evidence="2">Choice-of-anchor P family protein</fullName>
    </submittedName>
</protein>
<keyword evidence="3" id="KW-1185">Reference proteome</keyword>
<feature type="signal peptide" evidence="1">
    <location>
        <begin position="1"/>
        <end position="27"/>
    </location>
</feature>
<dbReference type="NCBIfam" id="NF040603">
    <property type="entry name" value="choice_anch_P"/>
    <property type="match status" value="2"/>
</dbReference>
<proteinExistence type="predicted"/>
<feature type="chain" id="PRO_5046279560" evidence="1">
    <location>
        <begin position="28"/>
        <end position="408"/>
    </location>
</feature>
<gene>
    <name evidence="2" type="ORF">ACFFGN_00780</name>
</gene>
<name>A0ABV6QEF2_9ACTN</name>
<keyword evidence="1" id="KW-0732">Signal</keyword>
<evidence type="ECO:0000256" key="1">
    <source>
        <dbReference type="SAM" id="SignalP"/>
    </source>
</evidence>
<accession>A0ABV6QEF2</accession>
<sequence>MTVRTRIRALTAASVALVVAGSSLVAATLPANASAQFGYSGYAHGTLVASGLVNSGPQAASFFGCTRQVPLFRSNTLASAVVGGQALAHTVATRTFTHNDSRGDGTTSFATAANIRIGLLFELVGAQSYSQAVYKNGKFQMVSGSRFAGVKIAGLSVPGLLNPAPNTTVNVPGLGFLQLNRTIKTQTPQSATASSVAVLIHSTVSNPYLPKGATIALLLTSASVGGPSTALLRGKAYTTQVNVGNIVTSGPTSLQTTCYGTNGALRTVNVAGLTVPNVVTVNGLSTSQAGSLRPTIATGNMSATVASVNLGNGAVKLSAVTARTSATKTGGRYYTSWSTSIGSLVINGRSVPVPTAPNQQINVAGLGTLTFNKLSRTTGWISVTAVELRITALNTTVQISHAESGIVG</sequence>
<organism evidence="2 3">
    <name type="scientific">Kribbella deserti</name>
    <dbReference type="NCBI Taxonomy" id="1926257"/>
    <lineage>
        <taxon>Bacteria</taxon>
        <taxon>Bacillati</taxon>
        <taxon>Actinomycetota</taxon>
        <taxon>Actinomycetes</taxon>
        <taxon>Propionibacteriales</taxon>
        <taxon>Kribbellaceae</taxon>
        <taxon>Kribbella</taxon>
    </lineage>
</organism>